<comment type="caution">
    <text evidence="1">The sequence shown here is derived from an EMBL/GenBank/DDBJ whole genome shotgun (WGS) entry which is preliminary data.</text>
</comment>
<accession>A0A2S6HYI9</accession>
<evidence type="ECO:0000313" key="2">
    <source>
        <dbReference type="Proteomes" id="UP000237749"/>
    </source>
</evidence>
<gene>
    <name evidence="1" type="ORF">BXY41_101294</name>
</gene>
<dbReference type="Proteomes" id="UP000237749">
    <property type="component" value="Unassembled WGS sequence"/>
</dbReference>
<dbReference type="EMBL" id="PTJA01000001">
    <property type="protein sequence ID" value="PPK83231.1"/>
    <property type="molecule type" value="Genomic_DNA"/>
</dbReference>
<proteinExistence type="predicted"/>
<dbReference type="Pfam" id="PF19538">
    <property type="entry name" value="DUF6062"/>
    <property type="match status" value="1"/>
</dbReference>
<organism evidence="1 2">
    <name type="scientific">Lacrimispora xylanisolvens</name>
    <dbReference type="NCBI Taxonomy" id="384636"/>
    <lineage>
        <taxon>Bacteria</taxon>
        <taxon>Bacillati</taxon>
        <taxon>Bacillota</taxon>
        <taxon>Clostridia</taxon>
        <taxon>Lachnospirales</taxon>
        <taxon>Lachnospiraceae</taxon>
        <taxon>Lacrimispora</taxon>
    </lineage>
</organism>
<protein>
    <submittedName>
        <fullName evidence="1">Uncharacterized protein</fullName>
    </submittedName>
</protein>
<sequence length="253" mass="29979">MMKEKLYEIPLNDAMDADEECPFCYLERKGEEELMDFVLGSCASYMESDTREKTDCAGFCRTHQKRMFDYGNALGNGWILKTYYKKMISEMQEEFKNFSPGKKSLKDRITGRKTEENSICSWIEGKEKTCYICDRSSAVYERYIATFYHLYKKDASFTEKMKNSKGFCLHHFGDLLRESDRYLNDEERTRLYSVIFPLTLKNMERVSGDIDWFIEKYDYLNRDADWKQSKDAVQRGMQKIRGGYPADPPYKQK</sequence>
<dbReference type="InterPro" id="IPR045706">
    <property type="entry name" value="DUF6062"/>
</dbReference>
<reference evidence="1 2" key="1">
    <citation type="submission" date="2018-02" db="EMBL/GenBank/DDBJ databases">
        <title>Genomic Encyclopedia of Archaeal and Bacterial Type Strains, Phase II (KMG-II): from individual species to whole genera.</title>
        <authorList>
            <person name="Goeker M."/>
        </authorList>
    </citation>
    <scope>NUCLEOTIDE SEQUENCE [LARGE SCALE GENOMIC DNA]</scope>
    <source>
        <strain evidence="1 2">DSM 3808</strain>
    </source>
</reference>
<name>A0A2S6HYI9_9FIRM</name>
<keyword evidence="2" id="KW-1185">Reference proteome</keyword>
<evidence type="ECO:0000313" key="1">
    <source>
        <dbReference type="EMBL" id="PPK83231.1"/>
    </source>
</evidence>
<dbReference type="AlphaFoldDB" id="A0A2S6HYI9"/>